<sequence>MTPAAEPDAADAARAGRPGDGFASLPDVGAPAPGFALANQHGEPVVLTDLRGTPVVLVFFPWAFSRVCGDELRELRDALDVADSPFAGRDVRLMAVSVDSKFALRALAEAEALPFDLLSDVWPHGEVARRYGVFDDERGSARRGSFVIDADGVLRARLLSDATHPRSMDEYRRALASLDA</sequence>
<dbReference type="Gene3D" id="3.40.30.10">
    <property type="entry name" value="Glutaredoxin"/>
    <property type="match status" value="1"/>
</dbReference>
<dbReference type="RefSeq" id="WP_229659977.1">
    <property type="nucleotide sequence ID" value="NZ_BMJI01000015.1"/>
</dbReference>
<evidence type="ECO:0000313" key="6">
    <source>
        <dbReference type="EMBL" id="GGC95229.1"/>
    </source>
</evidence>
<gene>
    <name evidence="6" type="ORF">GCM10011512_22850</name>
</gene>
<dbReference type="Pfam" id="PF00578">
    <property type="entry name" value="AhpC-TSA"/>
    <property type="match status" value="1"/>
</dbReference>
<keyword evidence="4" id="KW-0676">Redox-active center</keyword>
<evidence type="ECO:0000256" key="1">
    <source>
        <dbReference type="ARBA" id="ARBA00022559"/>
    </source>
</evidence>
<protein>
    <submittedName>
        <fullName evidence="6">Peroxiredoxin</fullName>
    </submittedName>
</protein>
<dbReference type="Proteomes" id="UP000597761">
    <property type="component" value="Unassembled WGS sequence"/>
</dbReference>
<name>A0ABQ1PDR9_9MICC</name>
<dbReference type="SUPFAM" id="SSF52833">
    <property type="entry name" value="Thioredoxin-like"/>
    <property type="match status" value="1"/>
</dbReference>
<keyword evidence="1" id="KW-0575">Peroxidase</keyword>
<keyword evidence="7" id="KW-1185">Reference proteome</keyword>
<evidence type="ECO:0000256" key="4">
    <source>
        <dbReference type="ARBA" id="ARBA00023284"/>
    </source>
</evidence>
<dbReference type="PIRSF" id="PIRSF000239">
    <property type="entry name" value="AHPC"/>
    <property type="match status" value="1"/>
</dbReference>
<organism evidence="6 7">
    <name type="scientific">Tersicoccus solisilvae</name>
    <dbReference type="NCBI Taxonomy" id="1882339"/>
    <lineage>
        <taxon>Bacteria</taxon>
        <taxon>Bacillati</taxon>
        <taxon>Actinomycetota</taxon>
        <taxon>Actinomycetes</taxon>
        <taxon>Micrococcales</taxon>
        <taxon>Micrococcaceae</taxon>
        <taxon>Tersicoccus</taxon>
    </lineage>
</organism>
<evidence type="ECO:0000313" key="7">
    <source>
        <dbReference type="Proteomes" id="UP000597761"/>
    </source>
</evidence>
<feature type="domain" description="Thioredoxin" evidence="5">
    <location>
        <begin position="26"/>
        <end position="180"/>
    </location>
</feature>
<dbReference type="PANTHER" id="PTHR43110:SF1">
    <property type="entry name" value="THIOL PEROXIDASE"/>
    <property type="match status" value="1"/>
</dbReference>
<keyword evidence="2" id="KW-0049">Antioxidant</keyword>
<evidence type="ECO:0000256" key="3">
    <source>
        <dbReference type="ARBA" id="ARBA00023002"/>
    </source>
</evidence>
<evidence type="ECO:0000259" key="5">
    <source>
        <dbReference type="PROSITE" id="PS51352"/>
    </source>
</evidence>
<dbReference type="PANTHER" id="PTHR43110">
    <property type="entry name" value="THIOL PEROXIDASE"/>
    <property type="match status" value="1"/>
</dbReference>
<dbReference type="InterPro" id="IPR000866">
    <property type="entry name" value="AhpC/TSA"/>
</dbReference>
<accession>A0ABQ1PDR9</accession>
<dbReference type="EMBL" id="BMJI01000015">
    <property type="protein sequence ID" value="GGC95229.1"/>
    <property type="molecule type" value="Genomic_DNA"/>
</dbReference>
<dbReference type="InterPro" id="IPR013766">
    <property type="entry name" value="Thioredoxin_domain"/>
</dbReference>
<dbReference type="InterPro" id="IPR036249">
    <property type="entry name" value="Thioredoxin-like_sf"/>
</dbReference>
<reference evidence="7" key="1">
    <citation type="journal article" date="2019" name="Int. J. Syst. Evol. Microbiol.">
        <title>The Global Catalogue of Microorganisms (GCM) 10K type strain sequencing project: providing services to taxonomists for standard genome sequencing and annotation.</title>
        <authorList>
            <consortium name="The Broad Institute Genomics Platform"/>
            <consortium name="The Broad Institute Genome Sequencing Center for Infectious Disease"/>
            <person name="Wu L."/>
            <person name="Ma J."/>
        </authorList>
    </citation>
    <scope>NUCLEOTIDE SEQUENCE [LARGE SCALE GENOMIC DNA]</scope>
    <source>
        <strain evidence="7">CGMCC 1.15480</strain>
    </source>
</reference>
<comment type="caution">
    <text evidence="6">The sequence shown here is derived from an EMBL/GenBank/DDBJ whole genome shotgun (WGS) entry which is preliminary data.</text>
</comment>
<dbReference type="InterPro" id="IPR050455">
    <property type="entry name" value="Tpx_Peroxidase_subfamily"/>
</dbReference>
<dbReference type="InterPro" id="IPR024706">
    <property type="entry name" value="Peroxiredoxin_AhpC-typ"/>
</dbReference>
<keyword evidence="3" id="KW-0560">Oxidoreductase</keyword>
<proteinExistence type="predicted"/>
<dbReference type="PROSITE" id="PS51352">
    <property type="entry name" value="THIOREDOXIN_2"/>
    <property type="match status" value="1"/>
</dbReference>
<evidence type="ECO:0000256" key="2">
    <source>
        <dbReference type="ARBA" id="ARBA00022862"/>
    </source>
</evidence>